<dbReference type="Gene3D" id="3.40.190.10">
    <property type="entry name" value="Periplasmic binding protein-like II"/>
    <property type="match status" value="1"/>
</dbReference>
<dbReference type="Gene3D" id="3.10.105.10">
    <property type="entry name" value="Dipeptide-binding Protein, Domain 3"/>
    <property type="match status" value="1"/>
</dbReference>
<keyword evidence="8" id="KW-1185">Reference proteome</keyword>
<evidence type="ECO:0000256" key="3">
    <source>
        <dbReference type="ARBA" id="ARBA00022729"/>
    </source>
</evidence>
<dbReference type="GO" id="GO:0043190">
    <property type="term" value="C:ATP-binding cassette (ABC) transporter complex"/>
    <property type="evidence" value="ECO:0007669"/>
    <property type="project" value="InterPro"/>
</dbReference>
<evidence type="ECO:0000256" key="1">
    <source>
        <dbReference type="ARBA" id="ARBA00005695"/>
    </source>
</evidence>
<dbReference type="GO" id="GO:0015833">
    <property type="term" value="P:peptide transport"/>
    <property type="evidence" value="ECO:0007669"/>
    <property type="project" value="TreeGrafter"/>
</dbReference>
<accession>A0A285D458</accession>
<dbReference type="Gene3D" id="3.90.76.10">
    <property type="entry name" value="Dipeptide-binding Protein, Domain 1"/>
    <property type="match status" value="1"/>
</dbReference>
<protein>
    <submittedName>
        <fullName evidence="7">Peptide/nickel transport system substrate-binding protein</fullName>
    </submittedName>
</protein>
<dbReference type="PROSITE" id="PS51257">
    <property type="entry name" value="PROKAR_LIPOPROTEIN"/>
    <property type="match status" value="1"/>
</dbReference>
<dbReference type="Proteomes" id="UP000219546">
    <property type="component" value="Unassembled WGS sequence"/>
</dbReference>
<dbReference type="EMBL" id="OAOP01000009">
    <property type="protein sequence ID" value="SNX74569.1"/>
    <property type="molecule type" value="Genomic_DNA"/>
</dbReference>
<dbReference type="InterPro" id="IPR000914">
    <property type="entry name" value="SBP_5_dom"/>
</dbReference>
<dbReference type="AlphaFoldDB" id="A0A285D458"/>
<gene>
    <name evidence="7" type="ORF">SAMN05877753_109185</name>
</gene>
<feature type="chain" id="PRO_5013035385" evidence="5">
    <location>
        <begin position="28"/>
        <end position="598"/>
    </location>
</feature>
<evidence type="ECO:0000313" key="8">
    <source>
        <dbReference type="Proteomes" id="UP000219546"/>
    </source>
</evidence>
<proteinExistence type="inferred from homology"/>
<evidence type="ECO:0000256" key="5">
    <source>
        <dbReference type="SAM" id="SignalP"/>
    </source>
</evidence>
<dbReference type="GO" id="GO:1904680">
    <property type="term" value="F:peptide transmembrane transporter activity"/>
    <property type="evidence" value="ECO:0007669"/>
    <property type="project" value="TreeGrafter"/>
</dbReference>
<keyword evidence="2" id="KW-0813">Transport</keyword>
<reference evidence="7 8" key="1">
    <citation type="submission" date="2017-08" db="EMBL/GenBank/DDBJ databases">
        <authorList>
            <person name="de Groot N.N."/>
        </authorList>
    </citation>
    <scope>NUCLEOTIDE SEQUENCE [LARGE SCALE GENOMIC DNA]</scope>
    <source>
        <strain evidence="7 8">JC228</strain>
    </source>
</reference>
<evidence type="ECO:0000256" key="4">
    <source>
        <dbReference type="SAM" id="MobiDB-lite"/>
    </source>
</evidence>
<dbReference type="InterPro" id="IPR030678">
    <property type="entry name" value="Peptide/Ni-bd"/>
</dbReference>
<feature type="domain" description="Solute-binding protein family 5" evidence="6">
    <location>
        <begin position="101"/>
        <end position="505"/>
    </location>
</feature>
<evidence type="ECO:0000313" key="7">
    <source>
        <dbReference type="EMBL" id="SNX74569.1"/>
    </source>
</evidence>
<organism evidence="7 8">
    <name type="scientific">Bacillus oleivorans</name>
    <dbReference type="NCBI Taxonomy" id="1448271"/>
    <lineage>
        <taxon>Bacteria</taxon>
        <taxon>Bacillati</taxon>
        <taxon>Bacillota</taxon>
        <taxon>Bacilli</taxon>
        <taxon>Bacillales</taxon>
        <taxon>Bacillaceae</taxon>
        <taxon>Bacillus</taxon>
    </lineage>
</organism>
<dbReference type="GO" id="GO:0042597">
    <property type="term" value="C:periplasmic space"/>
    <property type="evidence" value="ECO:0007669"/>
    <property type="project" value="UniProtKB-ARBA"/>
</dbReference>
<sequence>MKNRKHWLLMLIFVLLLGILAACSSDAGEGDNEPDDGTEQPEGEGDGDGVTDGPQMGGTIVGAMDTAPTGLFNPIFYTEAYEANILDFTHEGLLSQNENLEFEPNLAKKWTFNEDQTQLTLELEQGVKWHDGEEFTAADVVFTYKTIASPGYVEAGGVRDDYVIRLKGFEAFRAGETDVFEGVTADGDYTVTFHFTEPNVTALSDASFPIIPEHIFKDIPVAEIPTHAASLEPGKVIGTGPFKFTEMIDGEQYVLEKHADYWKGEPYLDGITWRVVDQAVILGLLENQEIDFVADPNGFQPADYETVAAMDHLSIIEQPDFGYQIMGLFHNHRTPEESEAGVINPENWVPNEDLASKEVRQAIAYAINRQGLIDGLLYGKGSVINAPIATQFWAYDGENPNQYPFDPEKAKQLLDDAGYVDTNGDGFREDPNGEEWVLSLHFPLGNQLRERSAPIIEEMLEAVGINIDLAQPMEMAAYVPELETNTDWDLYLLGWSLGSGDPDPSGLWGSTAAYNFGRWYNPEADQLLQDALTPPDAFEQDYRKQVYSDWQVMFQDDLPAVILYAQNSLWAYNKRIQGIEPLPYSMYNEPQLWWVNGE</sequence>
<dbReference type="Pfam" id="PF00496">
    <property type="entry name" value="SBP_bac_5"/>
    <property type="match status" value="1"/>
</dbReference>
<evidence type="ECO:0000256" key="2">
    <source>
        <dbReference type="ARBA" id="ARBA00022448"/>
    </source>
</evidence>
<name>A0A285D458_9BACI</name>
<evidence type="ECO:0000259" key="6">
    <source>
        <dbReference type="Pfam" id="PF00496"/>
    </source>
</evidence>
<dbReference type="PIRSF" id="PIRSF002741">
    <property type="entry name" value="MppA"/>
    <property type="match status" value="1"/>
</dbReference>
<dbReference type="CDD" id="cd08514">
    <property type="entry name" value="PBP2_AppA_like"/>
    <property type="match status" value="1"/>
</dbReference>
<feature type="region of interest" description="Disordered" evidence="4">
    <location>
        <begin position="26"/>
        <end position="60"/>
    </location>
</feature>
<feature type="compositionally biased region" description="Acidic residues" evidence="4">
    <location>
        <begin position="28"/>
        <end position="49"/>
    </location>
</feature>
<dbReference type="PANTHER" id="PTHR30290">
    <property type="entry name" value="PERIPLASMIC BINDING COMPONENT OF ABC TRANSPORTER"/>
    <property type="match status" value="1"/>
</dbReference>
<dbReference type="SUPFAM" id="SSF53850">
    <property type="entry name" value="Periplasmic binding protein-like II"/>
    <property type="match status" value="1"/>
</dbReference>
<keyword evidence="3 5" id="KW-0732">Signal</keyword>
<comment type="similarity">
    <text evidence="1">Belongs to the bacterial solute-binding protein 5 family.</text>
</comment>
<dbReference type="PANTHER" id="PTHR30290:SF9">
    <property type="entry name" value="OLIGOPEPTIDE-BINDING PROTEIN APPA"/>
    <property type="match status" value="1"/>
</dbReference>
<dbReference type="InterPro" id="IPR039424">
    <property type="entry name" value="SBP_5"/>
</dbReference>
<feature type="signal peptide" evidence="5">
    <location>
        <begin position="1"/>
        <end position="27"/>
    </location>
</feature>